<dbReference type="PANTHER" id="PTHR11927:SF4">
    <property type="entry name" value="GALACTOSIDE ALPHA-(1,2)-FUCOSYLTRANSFERASE 1"/>
    <property type="match status" value="1"/>
</dbReference>
<evidence type="ECO:0000256" key="1">
    <source>
        <dbReference type="ARBA" id="ARBA00000336"/>
    </source>
</evidence>
<keyword evidence="14" id="KW-0443">Lipid metabolism</keyword>
<dbReference type="GeneID" id="101649208"/>
<evidence type="ECO:0000256" key="5">
    <source>
        <dbReference type="ARBA" id="ARBA00004447"/>
    </source>
</evidence>
<dbReference type="Pfam" id="PF01531">
    <property type="entry name" value="Glyco_transf_11"/>
    <property type="match status" value="1"/>
</dbReference>
<comment type="catalytic activity">
    <reaction evidence="2">
        <text>beta-D-galactosyl-(1-&gt;3)-N-acetyl-D-galactosamine + GDP-beta-L-fucose = alpha-L-fucosyl-(1-&gt;2)-beta-D-galactosyl-(1-&gt;3)-N-acetyl-D-galactosamine + GDP + H(+)</text>
        <dbReference type="Rhea" id="RHEA:62964"/>
        <dbReference type="ChEBI" id="CHEBI:15378"/>
        <dbReference type="ChEBI" id="CHEBI:57273"/>
        <dbReference type="ChEBI" id="CHEBI:58189"/>
        <dbReference type="ChEBI" id="CHEBI:84728"/>
        <dbReference type="ChEBI" id="CHEBI:546807"/>
    </reaction>
    <physiologicalReaction direction="left-to-right" evidence="2">
        <dbReference type="Rhea" id="RHEA:62965"/>
    </physiologicalReaction>
</comment>
<evidence type="ECO:0000256" key="6">
    <source>
        <dbReference type="ARBA" id="ARBA00004922"/>
    </source>
</evidence>
<name>A0ABM0IYC9_ECHTE</name>
<keyword evidence="8 19" id="KW-0328">Glycosyltransferase</keyword>
<comment type="subcellular location">
    <subcellularLocation>
        <location evidence="5 19">Golgi apparatus</location>
        <location evidence="5 19">Golgi stack membrane</location>
        <topology evidence="5 19">Single-pass type II membrane protein</topology>
    </subcellularLocation>
</comment>
<evidence type="ECO:0000256" key="3">
    <source>
        <dbReference type="ARBA" id="ARBA00001422"/>
    </source>
</evidence>
<keyword evidence="16 19" id="KW-0325">Glycoprotein</keyword>
<keyword evidence="20" id="KW-1185">Reference proteome</keyword>
<keyword evidence="11 19" id="KW-0735">Signal-anchor</keyword>
<accession>A0ABM0IYC9</accession>
<dbReference type="EC" id="2.4.1.-" evidence="19"/>
<comment type="catalytic activity">
    <reaction evidence="4">
        <text>a beta-D-galactosyl-(1-&gt;4)-N-acetyl-beta-D-glucosaminyl derivative + GDP-beta-L-fucose = an alpha-L-Fuc-(1-&gt;2)-beta-D-Gal-(1-&gt;4)-beta-D-GlcNAc derivative + GDP + H(+)</text>
        <dbReference type="Rhea" id="RHEA:50668"/>
        <dbReference type="ChEBI" id="CHEBI:15378"/>
        <dbReference type="ChEBI" id="CHEBI:57273"/>
        <dbReference type="ChEBI" id="CHEBI:58189"/>
        <dbReference type="ChEBI" id="CHEBI:133507"/>
        <dbReference type="ChEBI" id="CHEBI:133510"/>
        <dbReference type="EC" id="2.4.1.344"/>
    </reaction>
</comment>
<comment type="catalytic activity">
    <reaction evidence="17">
        <text>a ganglioside GM1 + GDP-beta-L-fucose = a ganglioside Fuc-GM1 + GDP + H(+)</text>
        <dbReference type="Rhea" id="RHEA:48292"/>
        <dbReference type="ChEBI" id="CHEBI:15378"/>
        <dbReference type="ChEBI" id="CHEBI:57273"/>
        <dbReference type="ChEBI" id="CHEBI:58189"/>
        <dbReference type="ChEBI" id="CHEBI:82639"/>
        <dbReference type="ChEBI" id="CHEBI:90189"/>
    </reaction>
    <physiologicalReaction direction="left-to-right" evidence="17">
        <dbReference type="Rhea" id="RHEA:48293"/>
    </physiologicalReaction>
</comment>
<protein>
    <recommendedName>
        <fullName evidence="19">L-Fucosyltransferase</fullName>
        <ecNumber evidence="19">2.4.1.-</ecNumber>
    </recommendedName>
</protein>
<evidence type="ECO:0000256" key="8">
    <source>
        <dbReference type="ARBA" id="ARBA00022676"/>
    </source>
</evidence>
<evidence type="ECO:0000256" key="2">
    <source>
        <dbReference type="ARBA" id="ARBA00000758"/>
    </source>
</evidence>
<comment type="catalytic activity">
    <reaction evidence="3">
        <text>a beta-D-Gal-(1-&gt;3)-beta-D-GlcNAc-(1-&gt;3)-beta-D-Gal-(1-&gt;4)-beta-D-Glc-(1&lt;-&gt;1')-Cer(d18:1(4E)) + GDP-beta-L-fucose = alpha-L-fucosyl-(1-&gt;2)- beta-D-galactosyl-(1-&gt;3)-N-acetyl-beta-D-glucosaminyl-(1-&gt;3)-beta-D-galactosyl-(1-&gt;4)-beta-D-glucosyl-(1&lt;-&gt;1')-N-acylsphing-4-enine + GDP + H(+)</text>
        <dbReference type="Rhea" id="RHEA:32175"/>
        <dbReference type="ChEBI" id="CHEBI:15378"/>
        <dbReference type="ChEBI" id="CHEBI:17292"/>
        <dbReference type="ChEBI" id="CHEBI:28743"/>
        <dbReference type="ChEBI" id="CHEBI:57273"/>
        <dbReference type="ChEBI" id="CHEBI:58189"/>
        <dbReference type="EC" id="2.4.1.69"/>
    </reaction>
    <physiologicalReaction direction="left-to-right" evidence="3">
        <dbReference type="Rhea" id="RHEA:32176"/>
    </physiologicalReaction>
</comment>
<dbReference type="Proteomes" id="UP000694863">
    <property type="component" value="Unplaced"/>
</dbReference>
<evidence type="ECO:0000256" key="12">
    <source>
        <dbReference type="ARBA" id="ARBA00022989"/>
    </source>
</evidence>
<comment type="similarity">
    <text evidence="7 19">Belongs to the glycosyltransferase 11 family.</text>
</comment>
<gene>
    <name evidence="21" type="primary">FUT1</name>
</gene>
<dbReference type="RefSeq" id="XP_004710702.2">
    <property type="nucleotide sequence ID" value="XM_004710645.2"/>
</dbReference>
<reference evidence="21" key="1">
    <citation type="submission" date="2025-08" db="UniProtKB">
        <authorList>
            <consortium name="RefSeq"/>
        </authorList>
    </citation>
    <scope>IDENTIFICATION</scope>
</reference>
<keyword evidence="10" id="KW-0812">Transmembrane</keyword>
<evidence type="ECO:0000256" key="4">
    <source>
        <dbReference type="ARBA" id="ARBA00001441"/>
    </source>
</evidence>
<evidence type="ECO:0000256" key="15">
    <source>
        <dbReference type="ARBA" id="ARBA00023136"/>
    </source>
</evidence>
<evidence type="ECO:0000256" key="16">
    <source>
        <dbReference type="ARBA" id="ARBA00023180"/>
    </source>
</evidence>
<keyword evidence="12" id="KW-1133">Transmembrane helix</keyword>
<comment type="pathway">
    <text evidence="6 19">Protein modification; protein glycosylation.</text>
</comment>
<comment type="catalytic activity">
    <reaction evidence="18">
        <text>a ganglioside GA1 + GDP-beta-L-fucose = a ganglioside Fuc-GA1 + GDP + H(+)</text>
        <dbReference type="Rhea" id="RHEA:48320"/>
        <dbReference type="ChEBI" id="CHEBI:15378"/>
        <dbReference type="ChEBI" id="CHEBI:57273"/>
        <dbReference type="ChEBI" id="CHEBI:58189"/>
        <dbReference type="ChEBI" id="CHEBI:88069"/>
        <dbReference type="ChEBI" id="CHEBI:90262"/>
    </reaction>
    <physiologicalReaction direction="left-to-right" evidence="18">
        <dbReference type="Rhea" id="RHEA:48321"/>
    </physiologicalReaction>
</comment>
<evidence type="ECO:0000256" key="9">
    <source>
        <dbReference type="ARBA" id="ARBA00022679"/>
    </source>
</evidence>
<evidence type="ECO:0000256" key="19">
    <source>
        <dbReference type="RuleBase" id="RU363129"/>
    </source>
</evidence>
<keyword evidence="9 19" id="KW-0808">Transferase</keyword>
<evidence type="ECO:0000256" key="11">
    <source>
        <dbReference type="ARBA" id="ARBA00022968"/>
    </source>
</evidence>
<evidence type="ECO:0000256" key="18">
    <source>
        <dbReference type="ARBA" id="ARBA00043835"/>
    </source>
</evidence>
<comment type="catalytic activity">
    <reaction evidence="1">
        <text>a neolactoside nLc4Cer(d18:1(4E)) + GDP-beta-L-fucose = a neolactoside IV(2)-alpha-Fuc-nLc4Cer(d18:1(4E)) + GDP + H(+)</text>
        <dbReference type="Rhea" id="RHEA:48304"/>
        <dbReference type="ChEBI" id="CHEBI:15378"/>
        <dbReference type="ChEBI" id="CHEBI:17006"/>
        <dbReference type="ChEBI" id="CHEBI:28691"/>
        <dbReference type="ChEBI" id="CHEBI:57273"/>
        <dbReference type="ChEBI" id="CHEBI:58189"/>
    </reaction>
    <physiologicalReaction direction="left-to-right" evidence="1">
        <dbReference type="Rhea" id="RHEA:48305"/>
    </physiologicalReaction>
</comment>
<evidence type="ECO:0000256" key="14">
    <source>
        <dbReference type="ARBA" id="ARBA00023098"/>
    </source>
</evidence>
<dbReference type="PANTHER" id="PTHR11927">
    <property type="entry name" value="GALACTOSIDE 2-L-FUCOSYLTRANSFERASE"/>
    <property type="match status" value="1"/>
</dbReference>
<keyword evidence="13 19" id="KW-0333">Golgi apparatus</keyword>
<evidence type="ECO:0000256" key="17">
    <source>
        <dbReference type="ARBA" id="ARBA00043729"/>
    </source>
</evidence>
<dbReference type="CDD" id="cd11301">
    <property type="entry name" value="Fut1_Fut2_like"/>
    <property type="match status" value="1"/>
</dbReference>
<evidence type="ECO:0000256" key="10">
    <source>
        <dbReference type="ARBA" id="ARBA00022692"/>
    </source>
</evidence>
<evidence type="ECO:0000313" key="21">
    <source>
        <dbReference type="RefSeq" id="XP_004710702.2"/>
    </source>
</evidence>
<dbReference type="InterPro" id="IPR002516">
    <property type="entry name" value="Glyco_trans_11"/>
</dbReference>
<keyword evidence="15" id="KW-0472">Membrane</keyword>
<evidence type="ECO:0000256" key="13">
    <source>
        <dbReference type="ARBA" id="ARBA00023034"/>
    </source>
</evidence>
<organism evidence="20 21">
    <name type="scientific">Echinops telfairi</name>
    <name type="common">Lesser hedgehog tenrec</name>
    <dbReference type="NCBI Taxonomy" id="9371"/>
    <lineage>
        <taxon>Eukaryota</taxon>
        <taxon>Metazoa</taxon>
        <taxon>Chordata</taxon>
        <taxon>Craniata</taxon>
        <taxon>Vertebrata</taxon>
        <taxon>Euteleostomi</taxon>
        <taxon>Mammalia</taxon>
        <taxon>Eutheria</taxon>
        <taxon>Afrotheria</taxon>
        <taxon>Tenrecidae</taxon>
        <taxon>Tenrecinae</taxon>
        <taxon>Echinops</taxon>
    </lineage>
</organism>
<evidence type="ECO:0000313" key="20">
    <source>
        <dbReference type="Proteomes" id="UP000694863"/>
    </source>
</evidence>
<sequence length="187" mass="20633">MANEPPPCTQGLQEARSAANQAARCMQPLRLGRAGPRPRTFVGVHVRRGDYLQVMPGRWRGVVGDRAYLQQATDWFRARHTAPIFVVTSNDMEWCRGNMDASRGDVVFAGNGQEGSPARDFALLAQCNHTIMTVGTFGFWAAYLAGGDTVYLSNFTLPDSKFLKIFKPQAAFLPQWVGIDADLSPLQ</sequence>
<proteinExistence type="inferred from homology"/>
<evidence type="ECO:0000256" key="7">
    <source>
        <dbReference type="ARBA" id="ARBA00009857"/>
    </source>
</evidence>